<dbReference type="SUPFAM" id="SSF48371">
    <property type="entry name" value="ARM repeat"/>
    <property type="match status" value="1"/>
</dbReference>
<dbReference type="AlphaFoldDB" id="A0A518JPB9"/>
<proteinExistence type="predicted"/>
<feature type="domain" description="Cytochrome c" evidence="5">
    <location>
        <begin position="881"/>
        <end position="1017"/>
    </location>
</feature>
<dbReference type="InterPro" id="IPR009056">
    <property type="entry name" value="Cyt_c-like_dom"/>
</dbReference>
<dbReference type="SUPFAM" id="SSF50952">
    <property type="entry name" value="Soluble quinoprotein glucose dehydrogenase"/>
    <property type="match status" value="1"/>
</dbReference>
<evidence type="ECO:0000313" key="7">
    <source>
        <dbReference type="Proteomes" id="UP000315082"/>
    </source>
</evidence>
<dbReference type="Pfam" id="PF23500">
    <property type="entry name" value="DUF7133"/>
    <property type="match status" value="1"/>
</dbReference>
<dbReference type="NCBIfam" id="TIGR02604">
    <property type="entry name" value="Piru_Ver_Nterm"/>
    <property type="match status" value="1"/>
</dbReference>
<evidence type="ECO:0000256" key="3">
    <source>
        <dbReference type="ARBA" id="ARBA00023004"/>
    </source>
</evidence>
<dbReference type="SUPFAM" id="SSF46626">
    <property type="entry name" value="Cytochrome c"/>
    <property type="match status" value="1"/>
</dbReference>
<keyword evidence="3 4" id="KW-0408">Iron</keyword>
<dbReference type="InterPro" id="IPR011989">
    <property type="entry name" value="ARM-like"/>
</dbReference>
<sequence>MHWLNNIRLRMGLAVLALMGLAVVSVAIWNRFAKPTTPDPGFDTTMREPSQAVAGLDVAEGLTVTLFASEPQCINPASIDIDHRGRVWVCEIANYRQHHEDARPQGDRIVIIEDTDADGVADKHSVFYQGPDINSPHGVCVLGEHVFVSAGDKIIRFTDSDGDDKPDEKQTLFSGISGVQHDHGIHAVSFGPDGKLYFNFGNEGRQIKDKEGKPIVDLAGNVVSTQQLPYQEGMLFRCDLDGSHFETLGWNLRNSWMVAVDSFGSMWLSDNDDGDASVRLNYVLEFGNYGFRDEMTGAGWHTERTGMSAEKPRQHWHLDDPGVVPSLLHTGGGAPAGITCYEGELLPQLLGNLIHTDAGVNVCRAYDVEADLAGFRCQGKDLLLGARDSWFRPTDAKVAPDGSILVADWYDPGVGGHMMGDTKRGRLFRITPADHDGSYRIPSLQLDDVPAAVAALTNPNAATRYRAWQALQSFGDSAVEPLGELAQSDNPIHRARAIWFLGNLPDQADKVLAQAAQDPDPRIRIVSIRLARQLQRDVCDALPSLFRDPSPQVRRELAIALRESESPAAATRWAELAQQYDGEDRWYLEALGIGSDQNADACFDAWLAAVGSNWNSQAGRNLVWRSRARKACSLLAEILNSPQLPRSEHARFLRAFDFHSGIEKQLALRSLVDQGYDVHPEEVFTRLNARDASTSAVATDALLLFVRSNVYTSQSLDLIERYAIVDVAHELATRLLDDASGTLSVRAAEVLFKLNAAQPLIDAMESSEPERAAKAIHLVSLTAGKQAVPLLMPLALRSKLPMELRIAAADGLAARTDGQAALLKHLQTDDLPAPIQVSIRDVLLASPVQSVADAAAERLASQESGEAMAMPLVDQLIRERGDAAAGAIVFRDAGNCASCHRYNGIGKEIGPDLTDIGKRLSPSALYSAILTPNAAITHGYETHTLLSSDGQIVSGVLISQTDDAVTIRTAQGIDRTIRRDEVDELQKQPQSIMPANLHLKLTRGQLIDLAEYLMASPTKAQPPE</sequence>
<dbReference type="PROSITE" id="PS51007">
    <property type="entry name" value="CYTC"/>
    <property type="match status" value="1"/>
</dbReference>
<dbReference type="Pfam" id="PF13646">
    <property type="entry name" value="HEAT_2"/>
    <property type="match status" value="1"/>
</dbReference>
<dbReference type="PANTHER" id="PTHR33546:SF1">
    <property type="entry name" value="LARGE, MULTIFUNCTIONAL SECRETED PROTEIN"/>
    <property type="match status" value="1"/>
</dbReference>
<organism evidence="6 7">
    <name type="scientific">Rosistilla carotiformis</name>
    <dbReference type="NCBI Taxonomy" id="2528017"/>
    <lineage>
        <taxon>Bacteria</taxon>
        <taxon>Pseudomonadati</taxon>
        <taxon>Planctomycetota</taxon>
        <taxon>Planctomycetia</taxon>
        <taxon>Pirellulales</taxon>
        <taxon>Pirellulaceae</taxon>
        <taxon>Rosistilla</taxon>
    </lineage>
</organism>
<dbReference type="Gene3D" id="2.120.10.30">
    <property type="entry name" value="TolB, C-terminal domain"/>
    <property type="match status" value="1"/>
</dbReference>
<dbReference type="Proteomes" id="UP000315082">
    <property type="component" value="Chromosome"/>
</dbReference>
<keyword evidence="2 4" id="KW-0479">Metal-binding</keyword>
<dbReference type="InterPro" id="IPR055557">
    <property type="entry name" value="DUF7133"/>
</dbReference>
<name>A0A518JPB9_9BACT</name>
<dbReference type="PANTHER" id="PTHR33546">
    <property type="entry name" value="LARGE, MULTIFUNCTIONAL SECRETED PROTEIN-RELATED"/>
    <property type="match status" value="1"/>
</dbReference>
<keyword evidence="7" id="KW-1185">Reference proteome</keyword>
<evidence type="ECO:0000256" key="4">
    <source>
        <dbReference type="PROSITE-ProRule" id="PRU00433"/>
    </source>
</evidence>
<gene>
    <name evidence="6" type="ORF">Poly24_10680</name>
</gene>
<protein>
    <submittedName>
        <fullName evidence="6">Cytochrome c</fullName>
    </submittedName>
</protein>
<dbReference type="InterPro" id="IPR013428">
    <property type="entry name" value="Membrane-bound_put_N"/>
</dbReference>
<reference evidence="6 7" key="1">
    <citation type="submission" date="2019-02" db="EMBL/GenBank/DDBJ databases">
        <title>Deep-cultivation of Planctomycetes and their phenomic and genomic characterization uncovers novel biology.</title>
        <authorList>
            <person name="Wiegand S."/>
            <person name="Jogler M."/>
            <person name="Boedeker C."/>
            <person name="Pinto D."/>
            <person name="Vollmers J."/>
            <person name="Rivas-Marin E."/>
            <person name="Kohn T."/>
            <person name="Peeters S.H."/>
            <person name="Heuer A."/>
            <person name="Rast P."/>
            <person name="Oberbeckmann S."/>
            <person name="Bunk B."/>
            <person name="Jeske O."/>
            <person name="Meyerdierks A."/>
            <person name="Storesund J.E."/>
            <person name="Kallscheuer N."/>
            <person name="Luecker S."/>
            <person name="Lage O.M."/>
            <person name="Pohl T."/>
            <person name="Merkel B.J."/>
            <person name="Hornburger P."/>
            <person name="Mueller R.-W."/>
            <person name="Bruemmer F."/>
            <person name="Labrenz M."/>
            <person name="Spormann A.M."/>
            <person name="Op den Camp H."/>
            <person name="Overmann J."/>
            <person name="Amann R."/>
            <person name="Jetten M.S.M."/>
            <person name="Mascher T."/>
            <person name="Medema M.H."/>
            <person name="Devos D.P."/>
            <person name="Kaster A.-K."/>
            <person name="Ovreas L."/>
            <person name="Rohde M."/>
            <person name="Galperin M.Y."/>
            <person name="Jogler C."/>
        </authorList>
    </citation>
    <scope>NUCLEOTIDE SEQUENCE [LARGE SCALE GENOMIC DNA]</scope>
    <source>
        <strain evidence="6 7">Poly24</strain>
    </source>
</reference>
<dbReference type="KEGG" id="rcf:Poly24_10680"/>
<dbReference type="InterPro" id="IPR016024">
    <property type="entry name" value="ARM-type_fold"/>
</dbReference>
<evidence type="ECO:0000256" key="1">
    <source>
        <dbReference type="ARBA" id="ARBA00022617"/>
    </source>
</evidence>
<evidence type="ECO:0000259" key="5">
    <source>
        <dbReference type="PROSITE" id="PS51007"/>
    </source>
</evidence>
<evidence type="ECO:0000256" key="2">
    <source>
        <dbReference type="ARBA" id="ARBA00022723"/>
    </source>
</evidence>
<dbReference type="Pfam" id="PF00034">
    <property type="entry name" value="Cytochrom_C"/>
    <property type="match status" value="1"/>
</dbReference>
<dbReference type="GO" id="GO:0020037">
    <property type="term" value="F:heme binding"/>
    <property type="evidence" value="ECO:0007669"/>
    <property type="project" value="InterPro"/>
</dbReference>
<dbReference type="InterPro" id="IPR011041">
    <property type="entry name" value="Quinoprot_gluc/sorb_DH_b-prop"/>
</dbReference>
<dbReference type="EMBL" id="CP036348">
    <property type="protein sequence ID" value="QDV67373.1"/>
    <property type="molecule type" value="Genomic_DNA"/>
</dbReference>
<dbReference type="GO" id="GO:0009055">
    <property type="term" value="F:electron transfer activity"/>
    <property type="evidence" value="ECO:0007669"/>
    <property type="project" value="InterPro"/>
</dbReference>
<dbReference type="Gene3D" id="1.25.10.10">
    <property type="entry name" value="Leucine-rich Repeat Variant"/>
    <property type="match status" value="1"/>
</dbReference>
<dbReference type="InterPro" id="IPR013427">
    <property type="entry name" value="Haem-bd_dom_put"/>
</dbReference>
<keyword evidence="1 4" id="KW-0349">Heme</keyword>
<dbReference type="InterPro" id="IPR036909">
    <property type="entry name" value="Cyt_c-like_dom_sf"/>
</dbReference>
<dbReference type="NCBIfam" id="TIGR02603">
    <property type="entry name" value="CxxCH_TIGR02603"/>
    <property type="match status" value="1"/>
</dbReference>
<dbReference type="Gene3D" id="1.10.760.10">
    <property type="entry name" value="Cytochrome c-like domain"/>
    <property type="match status" value="1"/>
</dbReference>
<accession>A0A518JPB9</accession>
<dbReference type="GO" id="GO:0046872">
    <property type="term" value="F:metal ion binding"/>
    <property type="evidence" value="ECO:0007669"/>
    <property type="project" value="UniProtKB-KW"/>
</dbReference>
<dbReference type="InterPro" id="IPR011042">
    <property type="entry name" value="6-blade_b-propeller_TolB-like"/>
</dbReference>
<evidence type="ECO:0000313" key="6">
    <source>
        <dbReference type="EMBL" id="QDV67373.1"/>
    </source>
</evidence>